<evidence type="ECO:0008006" key="4">
    <source>
        <dbReference type="Google" id="ProtNLM"/>
    </source>
</evidence>
<dbReference type="InterPro" id="IPR011004">
    <property type="entry name" value="Trimer_LpxA-like_sf"/>
</dbReference>
<keyword evidence="1" id="KW-0808">Transferase</keyword>
<proteinExistence type="predicted"/>
<sequence>MILIYEDEFYKNLFPLTYLHPVFELRVGLFSPLERILKFYPSSALTLLVREELEEVMRERYPNLNVIAQKREVSDLIKETSLFLSGRALLLEKIPPEGDDSLFLSQDGDLIGFRIKKGKASLPLKAEKVRAFSFKNLWDLIPLNEKLLPLDFPKGKIEGLLDKGVIILGDRKKLFVGKGAKVFPGNVLNLEKGFIYIDEEAEIFPFSYLEGPCYIGKRTKIFGAKIRQFANIGEECRIGGEIESSILMAFVNKYHEGFLGHSYIGEWVNLGAGTNNSDLKNNYTTVKIQIGRKRIDTGQLKLGCFIGDHVKTAIGTRIPAGAVIGIFANIVAEGFCPKSLPNFYWREGQRWEMEKAIATARGMMARRGKELTKGEESLIRYYAQLKG</sequence>
<evidence type="ECO:0000256" key="1">
    <source>
        <dbReference type="ARBA" id="ARBA00022679"/>
    </source>
</evidence>
<gene>
    <name evidence="3" type="ORF">ENX07_06560</name>
</gene>
<evidence type="ECO:0000313" key="3">
    <source>
        <dbReference type="EMBL" id="HGE99708.1"/>
    </source>
</evidence>
<name>A0A7C3URU4_UNCW3</name>
<dbReference type="InterPro" id="IPR023917">
    <property type="entry name" value="Bifunctiontional_GlmU_bac-type"/>
</dbReference>
<dbReference type="Gene3D" id="2.160.10.10">
    <property type="entry name" value="Hexapeptide repeat proteins"/>
    <property type="match status" value="1"/>
</dbReference>
<dbReference type="AlphaFoldDB" id="A0A7C3URU4"/>
<dbReference type="GO" id="GO:0016779">
    <property type="term" value="F:nucleotidyltransferase activity"/>
    <property type="evidence" value="ECO:0007669"/>
    <property type="project" value="UniProtKB-ARBA"/>
</dbReference>
<protein>
    <recommendedName>
        <fullName evidence="4">Glucose-1-phosphate thymidylyltransferase</fullName>
    </recommendedName>
</protein>
<dbReference type="Pfam" id="PF13562">
    <property type="entry name" value="NTP_transf_4"/>
    <property type="match status" value="1"/>
</dbReference>
<dbReference type="NCBIfam" id="TIGR03991">
    <property type="entry name" value="alt_bact_glmU"/>
    <property type="match status" value="1"/>
</dbReference>
<dbReference type="GO" id="GO:0016746">
    <property type="term" value="F:acyltransferase activity"/>
    <property type="evidence" value="ECO:0007669"/>
    <property type="project" value="UniProtKB-KW"/>
</dbReference>
<reference evidence="3" key="1">
    <citation type="journal article" date="2020" name="mSystems">
        <title>Genome- and Community-Level Interaction Insights into Carbon Utilization and Element Cycling Functions of Hydrothermarchaeota in Hydrothermal Sediment.</title>
        <authorList>
            <person name="Zhou Z."/>
            <person name="Liu Y."/>
            <person name="Xu W."/>
            <person name="Pan J."/>
            <person name="Luo Z.H."/>
            <person name="Li M."/>
        </authorList>
    </citation>
    <scope>NUCLEOTIDE SEQUENCE [LARGE SCALE GENOMIC DNA]</scope>
    <source>
        <strain evidence="3">SpSt-906</strain>
    </source>
</reference>
<keyword evidence="2" id="KW-0012">Acyltransferase</keyword>
<comment type="caution">
    <text evidence="3">The sequence shown here is derived from an EMBL/GenBank/DDBJ whole genome shotgun (WGS) entry which is preliminary data.</text>
</comment>
<dbReference type="PANTHER" id="PTHR43584">
    <property type="entry name" value="NUCLEOTIDYL TRANSFERASE"/>
    <property type="match status" value="1"/>
</dbReference>
<dbReference type="InterPro" id="IPR050065">
    <property type="entry name" value="GlmU-like"/>
</dbReference>
<organism evidence="3">
    <name type="scientific">candidate division WOR-3 bacterium</name>
    <dbReference type="NCBI Taxonomy" id="2052148"/>
    <lineage>
        <taxon>Bacteria</taxon>
        <taxon>Bacteria division WOR-3</taxon>
    </lineage>
</organism>
<evidence type="ECO:0000256" key="2">
    <source>
        <dbReference type="ARBA" id="ARBA00023315"/>
    </source>
</evidence>
<dbReference type="PANTHER" id="PTHR43584:SF9">
    <property type="entry name" value="TRANSFERASE HEXAPEPTIDE REPEAT CONTAINING PROTEIN"/>
    <property type="match status" value="1"/>
</dbReference>
<accession>A0A7C3URU4</accession>
<dbReference type="SUPFAM" id="SSF51161">
    <property type="entry name" value="Trimeric LpxA-like enzymes"/>
    <property type="match status" value="1"/>
</dbReference>
<dbReference type="EMBL" id="DTMQ01000040">
    <property type="protein sequence ID" value="HGE99708.1"/>
    <property type="molecule type" value="Genomic_DNA"/>
</dbReference>